<comment type="similarity">
    <text evidence="2">Belongs to the peptidase S54 family.</text>
</comment>
<dbReference type="InterPro" id="IPR050925">
    <property type="entry name" value="Rhomboid_protease_S54"/>
</dbReference>
<dbReference type="InterPro" id="IPR035952">
    <property type="entry name" value="Rhomboid-like_sf"/>
</dbReference>
<feature type="transmembrane region" description="Helical" evidence="7">
    <location>
        <begin position="130"/>
        <end position="154"/>
    </location>
</feature>
<keyword evidence="6 7" id="KW-0472">Membrane</keyword>
<evidence type="ECO:0000313" key="10">
    <source>
        <dbReference type="Proteomes" id="UP000253606"/>
    </source>
</evidence>
<feature type="transmembrane region" description="Helical" evidence="7">
    <location>
        <begin position="206"/>
        <end position="227"/>
    </location>
</feature>
<dbReference type="OrthoDB" id="9813074at2"/>
<evidence type="ECO:0000256" key="4">
    <source>
        <dbReference type="ARBA" id="ARBA00022801"/>
    </source>
</evidence>
<evidence type="ECO:0000256" key="6">
    <source>
        <dbReference type="ARBA" id="ARBA00023136"/>
    </source>
</evidence>
<organism evidence="9 10">
    <name type="scientific">Acidisarcina polymorpha</name>
    <dbReference type="NCBI Taxonomy" id="2211140"/>
    <lineage>
        <taxon>Bacteria</taxon>
        <taxon>Pseudomonadati</taxon>
        <taxon>Acidobacteriota</taxon>
        <taxon>Terriglobia</taxon>
        <taxon>Terriglobales</taxon>
        <taxon>Acidobacteriaceae</taxon>
        <taxon>Acidisarcina</taxon>
    </lineage>
</organism>
<evidence type="ECO:0000256" key="2">
    <source>
        <dbReference type="ARBA" id="ARBA00009045"/>
    </source>
</evidence>
<proteinExistence type="inferred from homology"/>
<keyword evidence="5 7" id="KW-1133">Transmembrane helix</keyword>
<dbReference type="PANTHER" id="PTHR43731:SF14">
    <property type="entry name" value="PRESENILIN-ASSOCIATED RHOMBOID-LIKE PROTEIN, MITOCHONDRIAL"/>
    <property type="match status" value="1"/>
</dbReference>
<evidence type="ECO:0000256" key="5">
    <source>
        <dbReference type="ARBA" id="ARBA00022989"/>
    </source>
</evidence>
<keyword evidence="4" id="KW-0378">Hydrolase</keyword>
<keyword evidence="10" id="KW-1185">Reference proteome</keyword>
<feature type="transmembrane region" description="Helical" evidence="7">
    <location>
        <begin position="233"/>
        <end position="252"/>
    </location>
</feature>
<dbReference type="Proteomes" id="UP000253606">
    <property type="component" value="Chromosome"/>
</dbReference>
<keyword evidence="3 7" id="KW-0812">Transmembrane</keyword>
<dbReference type="Pfam" id="PF01694">
    <property type="entry name" value="Rhomboid"/>
    <property type="match status" value="1"/>
</dbReference>
<dbReference type="RefSeq" id="WP_114209270.1">
    <property type="nucleotide sequence ID" value="NZ_CP030840.1"/>
</dbReference>
<evidence type="ECO:0000256" key="1">
    <source>
        <dbReference type="ARBA" id="ARBA00004141"/>
    </source>
</evidence>
<sequence>MDSNWTNGRTPNRPVSVQPEILPPLAADATIPGPGEASPRTRGRWAVAPATYVLVGINIAVFLLMAFSGVSTTSPTVLQLLQWGADNGGLVLQYGEWWRLVTATFVHVGVIHLATNMWCLWNLGLLGEPLLGPIGTIAVYLLTGVAGNLLSIAVNPDLPLGPQSHSVVGAGASGAVFGIAGVLIVLLKSKLLPIPEYELKRLRKSVIYFAALNFIIGASTLLVPSLIRIDNMAHLGGFLSGLALGVPLVPRIGSRRVEFTRRQWLSFGGGVFLLALIAYGIYSFHR</sequence>
<dbReference type="Gene3D" id="1.20.1540.10">
    <property type="entry name" value="Rhomboid-like"/>
    <property type="match status" value="1"/>
</dbReference>
<feature type="transmembrane region" description="Helical" evidence="7">
    <location>
        <begin position="97"/>
        <end position="118"/>
    </location>
</feature>
<feature type="domain" description="Peptidase S54 rhomboid" evidence="8">
    <location>
        <begin position="95"/>
        <end position="250"/>
    </location>
</feature>
<dbReference type="GO" id="GO:0016020">
    <property type="term" value="C:membrane"/>
    <property type="evidence" value="ECO:0007669"/>
    <property type="project" value="UniProtKB-SubCell"/>
</dbReference>
<evidence type="ECO:0000259" key="8">
    <source>
        <dbReference type="Pfam" id="PF01694"/>
    </source>
</evidence>
<gene>
    <name evidence="9" type="ORF">ACPOL_5253</name>
</gene>
<dbReference type="KEGG" id="abas:ACPOL_5253"/>
<dbReference type="AlphaFoldDB" id="A0A2Z5G6T3"/>
<dbReference type="GO" id="GO:0004252">
    <property type="term" value="F:serine-type endopeptidase activity"/>
    <property type="evidence" value="ECO:0007669"/>
    <property type="project" value="InterPro"/>
</dbReference>
<feature type="transmembrane region" description="Helical" evidence="7">
    <location>
        <begin position="50"/>
        <end position="70"/>
    </location>
</feature>
<reference evidence="9 10" key="1">
    <citation type="journal article" date="2018" name="Front. Microbiol.">
        <title>Hydrolytic Capabilities as a Key to Environmental Success: Chitinolytic and Cellulolytic Acidobacteria From Acidic Sub-arctic Soils and Boreal Peatlands.</title>
        <authorList>
            <person name="Belova S.E."/>
            <person name="Ravin N.V."/>
            <person name="Pankratov T.A."/>
            <person name="Rakitin A.L."/>
            <person name="Ivanova A.A."/>
            <person name="Beletsky A.V."/>
            <person name="Mardanov A.V."/>
            <person name="Sinninghe Damste J.S."/>
            <person name="Dedysh S.N."/>
        </authorList>
    </citation>
    <scope>NUCLEOTIDE SEQUENCE [LARGE SCALE GENOMIC DNA]</scope>
    <source>
        <strain evidence="9 10">SBC82</strain>
    </source>
</reference>
<protein>
    <submittedName>
        <fullName evidence="9">GlpG protein (Membrane protein of glp regulon)</fullName>
    </submittedName>
</protein>
<evidence type="ECO:0000256" key="3">
    <source>
        <dbReference type="ARBA" id="ARBA00022692"/>
    </source>
</evidence>
<dbReference type="EMBL" id="CP030840">
    <property type="protein sequence ID" value="AXC14507.1"/>
    <property type="molecule type" value="Genomic_DNA"/>
</dbReference>
<dbReference type="SUPFAM" id="SSF144091">
    <property type="entry name" value="Rhomboid-like"/>
    <property type="match status" value="1"/>
</dbReference>
<evidence type="ECO:0000256" key="7">
    <source>
        <dbReference type="SAM" id="Phobius"/>
    </source>
</evidence>
<evidence type="ECO:0000313" key="9">
    <source>
        <dbReference type="EMBL" id="AXC14507.1"/>
    </source>
</evidence>
<feature type="transmembrane region" description="Helical" evidence="7">
    <location>
        <begin position="166"/>
        <end position="186"/>
    </location>
</feature>
<dbReference type="PANTHER" id="PTHR43731">
    <property type="entry name" value="RHOMBOID PROTEASE"/>
    <property type="match status" value="1"/>
</dbReference>
<accession>A0A2Z5G6T3</accession>
<feature type="transmembrane region" description="Helical" evidence="7">
    <location>
        <begin position="264"/>
        <end position="282"/>
    </location>
</feature>
<dbReference type="InterPro" id="IPR022764">
    <property type="entry name" value="Peptidase_S54_rhomboid_dom"/>
</dbReference>
<name>A0A2Z5G6T3_9BACT</name>
<comment type="subcellular location">
    <subcellularLocation>
        <location evidence="1">Membrane</location>
        <topology evidence="1">Multi-pass membrane protein</topology>
    </subcellularLocation>
</comment>